<comment type="caution">
    <text evidence="2">The sequence shown here is derived from an EMBL/GenBank/DDBJ whole genome shotgun (WGS) entry which is preliminary data.</text>
</comment>
<keyword evidence="1" id="KW-0472">Membrane</keyword>
<dbReference type="EMBL" id="LLXI01000705">
    <property type="protein sequence ID" value="PKY49123.1"/>
    <property type="molecule type" value="Genomic_DNA"/>
</dbReference>
<gene>
    <name evidence="2" type="ORF">RhiirA4_464959</name>
</gene>
<accession>A0A2I1GR40</accession>
<evidence type="ECO:0000313" key="3">
    <source>
        <dbReference type="Proteomes" id="UP000234323"/>
    </source>
</evidence>
<organism evidence="2 3">
    <name type="scientific">Rhizophagus irregularis</name>
    <dbReference type="NCBI Taxonomy" id="588596"/>
    <lineage>
        <taxon>Eukaryota</taxon>
        <taxon>Fungi</taxon>
        <taxon>Fungi incertae sedis</taxon>
        <taxon>Mucoromycota</taxon>
        <taxon>Glomeromycotina</taxon>
        <taxon>Glomeromycetes</taxon>
        <taxon>Glomerales</taxon>
        <taxon>Glomeraceae</taxon>
        <taxon>Rhizophagus</taxon>
    </lineage>
</organism>
<dbReference type="Proteomes" id="UP000234323">
    <property type="component" value="Unassembled WGS sequence"/>
</dbReference>
<keyword evidence="1" id="KW-0812">Transmembrane</keyword>
<keyword evidence="3" id="KW-1185">Reference proteome</keyword>
<feature type="transmembrane region" description="Helical" evidence="1">
    <location>
        <begin position="12"/>
        <end position="32"/>
    </location>
</feature>
<keyword evidence="1" id="KW-1133">Transmembrane helix</keyword>
<sequence length="53" mass="6242">MIQNDIEKRSYKTLIVMTYMIDIITDTLFIVISKKALATPFNEYKTIICNLRI</sequence>
<evidence type="ECO:0000313" key="2">
    <source>
        <dbReference type="EMBL" id="PKY49123.1"/>
    </source>
</evidence>
<reference evidence="2 3" key="1">
    <citation type="submission" date="2015-10" db="EMBL/GenBank/DDBJ databases">
        <title>Genome analyses suggest a sexual origin of heterokaryosis in a supposedly ancient asexual fungus.</title>
        <authorList>
            <person name="Ropars J."/>
            <person name="Sedzielewska K."/>
            <person name="Noel J."/>
            <person name="Charron P."/>
            <person name="Farinelli L."/>
            <person name="Marton T."/>
            <person name="Kruger M."/>
            <person name="Pelin A."/>
            <person name="Brachmann A."/>
            <person name="Corradi N."/>
        </authorList>
    </citation>
    <scope>NUCLEOTIDE SEQUENCE [LARGE SCALE GENOMIC DNA]</scope>
    <source>
        <strain evidence="2 3">A4</strain>
    </source>
</reference>
<protein>
    <submittedName>
        <fullName evidence="2">Uncharacterized protein</fullName>
    </submittedName>
</protein>
<evidence type="ECO:0000256" key="1">
    <source>
        <dbReference type="SAM" id="Phobius"/>
    </source>
</evidence>
<proteinExistence type="predicted"/>
<name>A0A2I1GR40_9GLOM</name>
<dbReference type="AlphaFoldDB" id="A0A2I1GR40"/>